<dbReference type="PANTHER" id="PTHR45811:SF49">
    <property type="entry name" value="OS04G0667600 PROTEIN"/>
    <property type="match status" value="1"/>
</dbReference>
<dbReference type="Proteomes" id="UP000824469">
    <property type="component" value="Unassembled WGS sequence"/>
</dbReference>
<dbReference type="InterPro" id="IPR036163">
    <property type="entry name" value="HMA_dom_sf"/>
</dbReference>
<comment type="caution">
    <text evidence="7">The sequence shown here is derived from an EMBL/GenBank/DDBJ whole genome shotgun (WGS) entry which is preliminary data.</text>
</comment>
<dbReference type="InterPro" id="IPR006121">
    <property type="entry name" value="HMA_dom"/>
</dbReference>
<evidence type="ECO:0000313" key="7">
    <source>
        <dbReference type="EMBL" id="KAH9316501.1"/>
    </source>
</evidence>
<evidence type="ECO:0000256" key="2">
    <source>
        <dbReference type="ARBA" id="ARBA00022723"/>
    </source>
</evidence>
<evidence type="ECO:0000256" key="5">
    <source>
        <dbReference type="ARBA" id="ARBA00024045"/>
    </source>
</evidence>
<dbReference type="Pfam" id="PF00403">
    <property type="entry name" value="HMA"/>
    <property type="match status" value="1"/>
</dbReference>
<evidence type="ECO:0000256" key="1">
    <source>
        <dbReference type="ARBA" id="ARBA00022481"/>
    </source>
</evidence>
<gene>
    <name evidence="7" type="ORF">KI387_025128</name>
</gene>
<dbReference type="SUPFAM" id="SSF55008">
    <property type="entry name" value="HMA, heavy metal-associated domain"/>
    <property type="match status" value="1"/>
</dbReference>
<protein>
    <recommendedName>
        <fullName evidence="6">HMA domain-containing protein</fullName>
    </recommendedName>
</protein>
<comment type="similarity">
    <text evidence="5">Belongs to the HIPP family.</text>
</comment>
<dbReference type="PANTHER" id="PTHR45811">
    <property type="entry name" value="COPPER TRANSPORT PROTEIN FAMILY-RELATED"/>
    <property type="match status" value="1"/>
</dbReference>
<organism evidence="7 8">
    <name type="scientific">Taxus chinensis</name>
    <name type="common">Chinese yew</name>
    <name type="synonym">Taxus wallichiana var. chinensis</name>
    <dbReference type="NCBI Taxonomy" id="29808"/>
    <lineage>
        <taxon>Eukaryota</taxon>
        <taxon>Viridiplantae</taxon>
        <taxon>Streptophyta</taxon>
        <taxon>Embryophyta</taxon>
        <taxon>Tracheophyta</taxon>
        <taxon>Spermatophyta</taxon>
        <taxon>Pinopsida</taxon>
        <taxon>Pinidae</taxon>
        <taxon>Conifers II</taxon>
        <taxon>Cupressales</taxon>
        <taxon>Taxaceae</taxon>
        <taxon>Taxus</taxon>
    </lineage>
</organism>
<dbReference type="GO" id="GO:0046872">
    <property type="term" value="F:metal ion binding"/>
    <property type="evidence" value="ECO:0007669"/>
    <property type="project" value="UniProtKB-KW"/>
</dbReference>
<feature type="domain" description="HMA" evidence="6">
    <location>
        <begin position="1"/>
        <end position="59"/>
    </location>
</feature>
<dbReference type="OMA" id="ADPVDIM"/>
<evidence type="ECO:0000259" key="6">
    <source>
        <dbReference type="PROSITE" id="PS50846"/>
    </source>
</evidence>
<keyword evidence="4" id="KW-0636">Prenylation</keyword>
<dbReference type="Gene3D" id="3.30.70.100">
    <property type="match status" value="1"/>
</dbReference>
<dbReference type="CDD" id="cd00371">
    <property type="entry name" value="HMA"/>
    <property type="match status" value="1"/>
</dbReference>
<evidence type="ECO:0000256" key="3">
    <source>
        <dbReference type="ARBA" id="ARBA00023288"/>
    </source>
</evidence>
<evidence type="ECO:0000313" key="8">
    <source>
        <dbReference type="Proteomes" id="UP000824469"/>
    </source>
</evidence>
<dbReference type="AlphaFoldDB" id="A0AA38G543"/>
<keyword evidence="8" id="KW-1185">Reference proteome</keyword>
<keyword evidence="1" id="KW-0488">Methylation</keyword>
<dbReference type="InterPro" id="IPR051863">
    <property type="entry name" value="HIPP"/>
</dbReference>
<keyword evidence="3" id="KW-0449">Lipoprotein</keyword>
<keyword evidence="2" id="KW-0479">Metal-binding</keyword>
<dbReference type="EMBL" id="JAHRHJ020000005">
    <property type="protein sequence ID" value="KAH9316501.1"/>
    <property type="molecule type" value="Genomic_DNA"/>
</dbReference>
<reference evidence="7 8" key="1">
    <citation type="journal article" date="2021" name="Nat. Plants">
        <title>The Taxus genome provides insights into paclitaxel biosynthesis.</title>
        <authorList>
            <person name="Xiong X."/>
            <person name="Gou J."/>
            <person name="Liao Q."/>
            <person name="Li Y."/>
            <person name="Zhou Q."/>
            <person name="Bi G."/>
            <person name="Li C."/>
            <person name="Du R."/>
            <person name="Wang X."/>
            <person name="Sun T."/>
            <person name="Guo L."/>
            <person name="Liang H."/>
            <person name="Lu P."/>
            <person name="Wu Y."/>
            <person name="Zhang Z."/>
            <person name="Ro D.K."/>
            <person name="Shang Y."/>
            <person name="Huang S."/>
            <person name="Yan J."/>
        </authorList>
    </citation>
    <scope>NUCLEOTIDE SEQUENCE [LARGE SCALE GENOMIC DNA]</scope>
    <source>
        <strain evidence="7">Ta-2019</strain>
    </source>
</reference>
<sequence length="87" mass="9819">MNCKKCKREILGCIAGIKGVDSVSMDLTEKTITVIGEADPVELTKKLRKSRSTTVVSVDAVKEEKDKVEEVVSIPYSNGYYSYWYMY</sequence>
<accession>A0AA38G543</accession>
<dbReference type="PROSITE" id="PS50846">
    <property type="entry name" value="HMA_2"/>
    <property type="match status" value="1"/>
</dbReference>
<name>A0AA38G543_TAXCH</name>
<proteinExistence type="inferred from homology"/>
<evidence type="ECO:0000256" key="4">
    <source>
        <dbReference type="ARBA" id="ARBA00023289"/>
    </source>
</evidence>